<accession>A0A178ZQL2</accession>
<name>A0A178ZQL2_9EURO</name>
<feature type="region of interest" description="Disordered" evidence="1">
    <location>
        <begin position="67"/>
        <end position="117"/>
    </location>
</feature>
<evidence type="ECO:0000313" key="2">
    <source>
        <dbReference type="EMBL" id="OAP61656.1"/>
    </source>
</evidence>
<dbReference type="AlphaFoldDB" id="A0A178ZQL2"/>
<protein>
    <submittedName>
        <fullName evidence="2">Uncharacterized protein</fullName>
    </submittedName>
</protein>
<dbReference type="RefSeq" id="XP_018695023.1">
    <property type="nucleotide sequence ID" value="XM_018835373.1"/>
</dbReference>
<reference evidence="2 3" key="1">
    <citation type="submission" date="2016-04" db="EMBL/GenBank/DDBJ databases">
        <title>Draft genome of Fonsecaea erecta CBS 125763.</title>
        <authorList>
            <person name="Weiss V.A."/>
            <person name="Vicente V.A."/>
            <person name="Raittz R.T."/>
            <person name="Moreno L.F."/>
            <person name="De Souza E.M."/>
            <person name="Pedrosa F.O."/>
            <person name="Steffens M.B."/>
            <person name="Faoro H."/>
            <person name="Tadra-Sfeir M.Z."/>
            <person name="Najafzadeh M.J."/>
            <person name="Felipe M.S."/>
            <person name="Teixeira M."/>
            <person name="Sun J."/>
            <person name="Xi L."/>
            <person name="Gomes R."/>
            <person name="De Azevedo C.M."/>
            <person name="Salgado C.G."/>
            <person name="Da Silva M.B."/>
            <person name="Nascimento M.F."/>
            <person name="Queiroz-Telles F."/>
            <person name="Attili D.S."/>
            <person name="Gorbushina A."/>
        </authorList>
    </citation>
    <scope>NUCLEOTIDE SEQUENCE [LARGE SCALE GENOMIC DNA]</scope>
    <source>
        <strain evidence="2 3">CBS 125763</strain>
    </source>
</reference>
<dbReference type="Proteomes" id="UP000078343">
    <property type="component" value="Unassembled WGS sequence"/>
</dbReference>
<organism evidence="2 3">
    <name type="scientific">Fonsecaea erecta</name>
    <dbReference type="NCBI Taxonomy" id="1367422"/>
    <lineage>
        <taxon>Eukaryota</taxon>
        <taxon>Fungi</taxon>
        <taxon>Dikarya</taxon>
        <taxon>Ascomycota</taxon>
        <taxon>Pezizomycotina</taxon>
        <taxon>Eurotiomycetes</taxon>
        <taxon>Chaetothyriomycetidae</taxon>
        <taxon>Chaetothyriales</taxon>
        <taxon>Herpotrichiellaceae</taxon>
        <taxon>Fonsecaea</taxon>
    </lineage>
</organism>
<dbReference type="OrthoDB" id="2951834at2759"/>
<comment type="caution">
    <text evidence="2">The sequence shown here is derived from an EMBL/GenBank/DDBJ whole genome shotgun (WGS) entry which is preliminary data.</text>
</comment>
<evidence type="ECO:0000313" key="3">
    <source>
        <dbReference type="Proteomes" id="UP000078343"/>
    </source>
</evidence>
<proteinExistence type="predicted"/>
<dbReference type="GeneID" id="30008028"/>
<evidence type="ECO:0000256" key="1">
    <source>
        <dbReference type="SAM" id="MobiDB-lite"/>
    </source>
</evidence>
<sequence length="448" mass="50897">MSSPTSSPPAPPDDNHIVLSSPGAPFITLKYAQKGSCICDKQTMSQLATSLCPLHGYHDSKAKIVKRKSSCVADDSQEKERDGDYRVRRDRRDRGSQGRVRRRNTEPQSQPRRSWNPYLLRYPPVTSHAETTAVGVFAAELNLLNNNLRRILTSRSASDEFIHSVQFSERPPLTQIDFLDWPLEARKIVYRSLLVPATRAVIFPGKNSNVTFHQLNPDLNANILRTNSQVYSEARNILYSENNFTAAEPADFFYPNGVQGLRASTANKIKHISFLRRDSGPNLCDLNSQVLSTAILSLINQCPAFLNIATLTIRFEVLRPVTVNMLNLQVHYAHNGIDHNIRSAYNKTDVVIMAAATVAYRALKRKSPFQGLKEVEDRFESVCDANKDRVIKHVIEMCLFRTSEPVETYQKHSQMLREAIVDMLFGEKEREVPGADEKFRDFVRRYLM</sequence>
<gene>
    <name evidence="2" type="ORF">AYL99_03859</name>
</gene>
<keyword evidence="3" id="KW-1185">Reference proteome</keyword>
<dbReference type="EMBL" id="LVYI01000003">
    <property type="protein sequence ID" value="OAP61656.1"/>
    <property type="molecule type" value="Genomic_DNA"/>
</dbReference>
<feature type="compositionally biased region" description="Basic and acidic residues" evidence="1">
    <location>
        <begin position="76"/>
        <end position="96"/>
    </location>
</feature>